<keyword evidence="3" id="KW-0804">Transcription</keyword>
<reference evidence="5 6" key="1">
    <citation type="journal article" date="2008" name="PLoS Genet.">
        <title>Complete genome sequence of the complex carbohydrate-degrading marine bacterium, Saccharophagus degradans strain 2-40 T.</title>
        <authorList>
            <person name="Weiner R.M."/>
            <person name="Taylor L.E.II."/>
            <person name="Henrissat B."/>
            <person name="Hauser L."/>
            <person name="Land M."/>
            <person name="Coutinho P.M."/>
            <person name="Rancurel C."/>
            <person name="Saunders E.H."/>
            <person name="Longmire A.G."/>
            <person name="Zhang H."/>
            <person name="Bayer E.A."/>
            <person name="Gilbert H.J."/>
            <person name="Larimer F."/>
            <person name="Zhulin I.B."/>
            <person name="Ekborg N.A."/>
            <person name="Lamed R."/>
            <person name="Richardson P.M."/>
            <person name="Borovok I."/>
            <person name="Hutcheson S."/>
        </authorList>
    </citation>
    <scope>NUCLEOTIDE SEQUENCE [LARGE SCALE GENOMIC DNA]</scope>
    <source>
        <strain evidence="6">2-40 / ATCC 43961 / DSM 17024</strain>
    </source>
</reference>
<dbReference type="Pfam" id="PF12833">
    <property type="entry name" value="HTH_18"/>
    <property type="match status" value="1"/>
</dbReference>
<dbReference type="InterPro" id="IPR002818">
    <property type="entry name" value="DJ-1/PfpI"/>
</dbReference>
<dbReference type="Proteomes" id="UP000001947">
    <property type="component" value="Chromosome"/>
</dbReference>
<dbReference type="PROSITE" id="PS01124">
    <property type="entry name" value="HTH_ARAC_FAMILY_2"/>
    <property type="match status" value="1"/>
</dbReference>
<sequence length="330" mass="37204">MKVVFLLCPNMLATSVTLPLELLRAAEALNNSARDLKNKNVKALDIQLASVNGQPVKTHTGLTLNADCAVQGCDDADIVYLPALWRNPFPTVSGSPTTTAWLNNLYENGCTIAGVGTGCCFMAEAGLLDNKPATTHWHFFDAFQHRYPLVQLKRQYFITQAGNLYCTGSVNALADLTVLFIQRYYSKHVASHVERHFFHEIRQAYQSGTSLLEQENSHPDEEIIQTQIWLRDNFAKEIKLNDVAQLFSMSPRTFTRRFKSATGRTPLHYLQNIRIDVAKDLLQTSNLSVSEIMFRVGYHDPTHFTNLFKKSLGVTPSQYRTTVRAKLFSV</sequence>
<dbReference type="HOGENOM" id="CLU_000445_59_0_6"/>
<dbReference type="STRING" id="203122.Sde_1602"/>
<evidence type="ECO:0000256" key="2">
    <source>
        <dbReference type="ARBA" id="ARBA00023125"/>
    </source>
</evidence>
<dbReference type="OrthoDB" id="9803764at2"/>
<gene>
    <name evidence="5" type="ordered locus">Sde_1602</name>
</gene>
<dbReference type="SMART" id="SM00342">
    <property type="entry name" value="HTH_ARAC"/>
    <property type="match status" value="1"/>
</dbReference>
<dbReference type="Gene3D" id="3.40.50.880">
    <property type="match status" value="1"/>
</dbReference>
<dbReference type="PRINTS" id="PR00032">
    <property type="entry name" value="HTHARAC"/>
</dbReference>
<name>Q21KB5_SACD2</name>
<dbReference type="InterPro" id="IPR020449">
    <property type="entry name" value="Tscrpt_reg_AraC-type_HTH"/>
</dbReference>
<evidence type="ECO:0000313" key="6">
    <source>
        <dbReference type="Proteomes" id="UP000001947"/>
    </source>
</evidence>
<dbReference type="KEGG" id="sde:Sde_1602"/>
<dbReference type="PANTHER" id="PTHR43130">
    <property type="entry name" value="ARAC-FAMILY TRANSCRIPTIONAL REGULATOR"/>
    <property type="match status" value="1"/>
</dbReference>
<dbReference type="InterPro" id="IPR029062">
    <property type="entry name" value="Class_I_gatase-like"/>
</dbReference>
<dbReference type="InterPro" id="IPR018060">
    <property type="entry name" value="HTH_AraC"/>
</dbReference>
<dbReference type="PANTHER" id="PTHR43130:SF11">
    <property type="entry name" value="TRANSCRIPTIONAL REGULATORY PROTEIN"/>
    <property type="match status" value="1"/>
</dbReference>
<evidence type="ECO:0000313" key="5">
    <source>
        <dbReference type="EMBL" id="ABD80864.1"/>
    </source>
</evidence>
<dbReference type="SUPFAM" id="SSF52317">
    <property type="entry name" value="Class I glutamine amidotransferase-like"/>
    <property type="match status" value="1"/>
</dbReference>
<accession>Q21KB5</accession>
<feature type="domain" description="HTH araC/xylS-type" evidence="4">
    <location>
        <begin position="224"/>
        <end position="322"/>
    </location>
</feature>
<dbReference type="AlphaFoldDB" id="Q21KB5"/>
<dbReference type="GO" id="GO:0003700">
    <property type="term" value="F:DNA-binding transcription factor activity"/>
    <property type="evidence" value="ECO:0007669"/>
    <property type="project" value="InterPro"/>
</dbReference>
<dbReference type="CDD" id="cd03138">
    <property type="entry name" value="GATase1_AraC_2"/>
    <property type="match status" value="1"/>
</dbReference>
<dbReference type="GeneID" id="98613279"/>
<proteinExistence type="predicted"/>
<keyword evidence="6" id="KW-1185">Reference proteome</keyword>
<dbReference type="GO" id="GO:0043565">
    <property type="term" value="F:sequence-specific DNA binding"/>
    <property type="evidence" value="ECO:0007669"/>
    <property type="project" value="InterPro"/>
</dbReference>
<protein>
    <submittedName>
        <fullName evidence="5">Transcriptional regulator, AraC family with amidase-like domain</fullName>
    </submittedName>
</protein>
<dbReference type="RefSeq" id="WP_011468084.1">
    <property type="nucleotide sequence ID" value="NC_007912.1"/>
</dbReference>
<keyword evidence="2" id="KW-0238">DNA-binding</keyword>
<dbReference type="eggNOG" id="COG4977">
    <property type="taxonomic scope" value="Bacteria"/>
</dbReference>
<dbReference type="Pfam" id="PF01965">
    <property type="entry name" value="DJ-1_PfpI"/>
    <property type="match status" value="1"/>
</dbReference>
<dbReference type="SUPFAM" id="SSF46689">
    <property type="entry name" value="Homeodomain-like"/>
    <property type="match status" value="2"/>
</dbReference>
<evidence type="ECO:0000259" key="4">
    <source>
        <dbReference type="PROSITE" id="PS01124"/>
    </source>
</evidence>
<keyword evidence="1" id="KW-0805">Transcription regulation</keyword>
<evidence type="ECO:0000256" key="3">
    <source>
        <dbReference type="ARBA" id="ARBA00023163"/>
    </source>
</evidence>
<dbReference type="InterPro" id="IPR009057">
    <property type="entry name" value="Homeodomain-like_sf"/>
</dbReference>
<organism evidence="5 6">
    <name type="scientific">Saccharophagus degradans (strain 2-40 / ATCC 43961 / DSM 17024)</name>
    <dbReference type="NCBI Taxonomy" id="203122"/>
    <lineage>
        <taxon>Bacteria</taxon>
        <taxon>Pseudomonadati</taxon>
        <taxon>Pseudomonadota</taxon>
        <taxon>Gammaproteobacteria</taxon>
        <taxon>Cellvibrionales</taxon>
        <taxon>Cellvibrionaceae</taxon>
        <taxon>Saccharophagus</taxon>
    </lineage>
</organism>
<dbReference type="InterPro" id="IPR052158">
    <property type="entry name" value="INH-QAR"/>
</dbReference>
<dbReference type="EMBL" id="CP000282">
    <property type="protein sequence ID" value="ABD80864.1"/>
    <property type="molecule type" value="Genomic_DNA"/>
</dbReference>
<dbReference type="Gene3D" id="1.10.10.60">
    <property type="entry name" value="Homeodomain-like"/>
    <property type="match status" value="2"/>
</dbReference>
<evidence type="ECO:0000256" key="1">
    <source>
        <dbReference type="ARBA" id="ARBA00023015"/>
    </source>
</evidence>